<dbReference type="InterPro" id="IPR000719">
    <property type="entry name" value="Prot_kinase_dom"/>
</dbReference>
<evidence type="ECO:0000256" key="8">
    <source>
        <dbReference type="ARBA" id="ARBA00022840"/>
    </source>
</evidence>
<keyword evidence="5" id="KW-0808">Transferase</keyword>
<dbReference type="InterPro" id="IPR050823">
    <property type="entry name" value="Plant_Ser_Thr_Prot_Kinase"/>
</dbReference>
<evidence type="ECO:0000256" key="7">
    <source>
        <dbReference type="ARBA" id="ARBA00022777"/>
    </source>
</evidence>
<evidence type="ECO:0000256" key="5">
    <source>
        <dbReference type="ARBA" id="ARBA00022679"/>
    </source>
</evidence>
<evidence type="ECO:0000256" key="10">
    <source>
        <dbReference type="ARBA" id="ARBA00048679"/>
    </source>
</evidence>
<dbReference type="PROSITE" id="PS50011">
    <property type="entry name" value="PROTEIN_KINASE_DOM"/>
    <property type="match status" value="1"/>
</dbReference>
<evidence type="ECO:0000313" key="12">
    <source>
        <dbReference type="EMBL" id="CAI9268069.1"/>
    </source>
</evidence>
<dbReference type="InterPro" id="IPR001245">
    <property type="entry name" value="Ser-Thr/Tyr_kinase_cat_dom"/>
</dbReference>
<dbReference type="PIRSF" id="PIRSF000654">
    <property type="entry name" value="Integrin-linked_kinase"/>
    <property type="match status" value="1"/>
</dbReference>
<dbReference type="SUPFAM" id="SSF56112">
    <property type="entry name" value="Protein kinase-like (PK-like)"/>
    <property type="match status" value="1"/>
</dbReference>
<evidence type="ECO:0000256" key="4">
    <source>
        <dbReference type="ARBA" id="ARBA00022527"/>
    </source>
</evidence>
<comment type="subcellular location">
    <subcellularLocation>
        <location evidence="1">Cell membrane</location>
    </subcellularLocation>
</comment>
<dbReference type="AlphaFoldDB" id="A0AA35V0E6"/>
<dbReference type="Pfam" id="PF07714">
    <property type="entry name" value="PK_Tyr_Ser-Thr"/>
    <property type="match status" value="1"/>
</dbReference>
<proteinExistence type="predicted"/>
<sequence length="280" mass="31855">MELSFFCIFVLKFRNLEVAVKLAKGSLKGHRKWLREATLLGVVEHPNLVRLIGYCVEDDETKTQRILVYEYMPNGSVDHRLSSSSEAPLSWTIRLKVAQDVARGLAYLHEGMDYKILFRDLKPSNILLDDQWNAKLSDFGWLLRRQGLANVSTTHQVTTGYTAPEYTETGYLTSECDVWSYGSFLYELITGSVPLAKNQPNELNFFRKGESLPRLKKIPADRCLSKNPKSRPKMSEVMEMVDKVIEGPSKASILDTCLGSPVRVVSIKLKKVFRCTMKLQ</sequence>
<evidence type="ECO:0000256" key="2">
    <source>
        <dbReference type="ARBA" id="ARBA00012513"/>
    </source>
</evidence>
<dbReference type="EMBL" id="OX465077">
    <property type="protein sequence ID" value="CAI9268069.1"/>
    <property type="molecule type" value="Genomic_DNA"/>
</dbReference>
<keyword evidence="4" id="KW-0723">Serine/threonine-protein kinase</keyword>
<organism evidence="12 13">
    <name type="scientific">Lactuca saligna</name>
    <name type="common">Willowleaf lettuce</name>
    <dbReference type="NCBI Taxonomy" id="75948"/>
    <lineage>
        <taxon>Eukaryota</taxon>
        <taxon>Viridiplantae</taxon>
        <taxon>Streptophyta</taxon>
        <taxon>Embryophyta</taxon>
        <taxon>Tracheophyta</taxon>
        <taxon>Spermatophyta</taxon>
        <taxon>Magnoliopsida</taxon>
        <taxon>eudicotyledons</taxon>
        <taxon>Gunneridae</taxon>
        <taxon>Pentapetalae</taxon>
        <taxon>asterids</taxon>
        <taxon>campanulids</taxon>
        <taxon>Asterales</taxon>
        <taxon>Asteraceae</taxon>
        <taxon>Cichorioideae</taxon>
        <taxon>Cichorieae</taxon>
        <taxon>Lactucinae</taxon>
        <taxon>Lactuca</taxon>
    </lineage>
</organism>
<feature type="domain" description="Protein kinase" evidence="11">
    <location>
        <begin position="1"/>
        <end position="245"/>
    </location>
</feature>
<dbReference type="PANTHER" id="PTHR45621">
    <property type="entry name" value="OS01G0588500 PROTEIN-RELATED"/>
    <property type="match status" value="1"/>
</dbReference>
<dbReference type="Gene3D" id="1.10.510.10">
    <property type="entry name" value="Transferase(Phosphotransferase) domain 1"/>
    <property type="match status" value="1"/>
</dbReference>
<evidence type="ECO:0000256" key="3">
    <source>
        <dbReference type="ARBA" id="ARBA00022475"/>
    </source>
</evidence>
<evidence type="ECO:0000256" key="9">
    <source>
        <dbReference type="ARBA" id="ARBA00047899"/>
    </source>
</evidence>
<name>A0AA35V0E6_LACSI</name>
<reference evidence="12" key="1">
    <citation type="submission" date="2023-04" db="EMBL/GenBank/DDBJ databases">
        <authorList>
            <person name="Vijverberg K."/>
            <person name="Xiong W."/>
            <person name="Schranz E."/>
        </authorList>
    </citation>
    <scope>NUCLEOTIDE SEQUENCE</scope>
</reference>
<gene>
    <name evidence="12" type="ORF">LSALG_LOCUS8517</name>
</gene>
<evidence type="ECO:0000259" key="11">
    <source>
        <dbReference type="PROSITE" id="PS50011"/>
    </source>
</evidence>
<dbReference type="GO" id="GO:0005524">
    <property type="term" value="F:ATP binding"/>
    <property type="evidence" value="ECO:0007669"/>
    <property type="project" value="UniProtKB-KW"/>
</dbReference>
<dbReference type="Gene3D" id="3.30.200.20">
    <property type="entry name" value="Phosphorylase Kinase, domain 1"/>
    <property type="match status" value="1"/>
</dbReference>
<keyword evidence="8" id="KW-0067">ATP-binding</keyword>
<evidence type="ECO:0000256" key="1">
    <source>
        <dbReference type="ARBA" id="ARBA00004236"/>
    </source>
</evidence>
<dbReference type="GO" id="GO:0005886">
    <property type="term" value="C:plasma membrane"/>
    <property type="evidence" value="ECO:0007669"/>
    <property type="project" value="UniProtKB-SubCell"/>
</dbReference>
<dbReference type="Proteomes" id="UP001177003">
    <property type="component" value="Chromosome 1"/>
</dbReference>
<dbReference type="FunFam" id="1.10.510.10:FF:001023">
    <property type="entry name" value="Os07g0541700 protein"/>
    <property type="match status" value="1"/>
</dbReference>
<dbReference type="GO" id="GO:0004674">
    <property type="term" value="F:protein serine/threonine kinase activity"/>
    <property type="evidence" value="ECO:0007669"/>
    <property type="project" value="UniProtKB-KW"/>
</dbReference>
<accession>A0AA35V0E6</accession>
<keyword evidence="3" id="KW-1003">Cell membrane</keyword>
<keyword evidence="7" id="KW-0418">Kinase</keyword>
<evidence type="ECO:0000256" key="6">
    <source>
        <dbReference type="ARBA" id="ARBA00022741"/>
    </source>
</evidence>
<protein>
    <recommendedName>
        <fullName evidence="2">non-specific serine/threonine protein kinase</fullName>
        <ecNumber evidence="2">2.7.11.1</ecNumber>
    </recommendedName>
</protein>
<dbReference type="SMART" id="SM00220">
    <property type="entry name" value="S_TKc"/>
    <property type="match status" value="1"/>
</dbReference>
<dbReference type="EC" id="2.7.11.1" evidence="2"/>
<comment type="catalytic activity">
    <reaction evidence="9">
        <text>L-threonyl-[protein] + ATP = O-phospho-L-threonyl-[protein] + ADP + H(+)</text>
        <dbReference type="Rhea" id="RHEA:46608"/>
        <dbReference type="Rhea" id="RHEA-COMP:11060"/>
        <dbReference type="Rhea" id="RHEA-COMP:11605"/>
        <dbReference type="ChEBI" id="CHEBI:15378"/>
        <dbReference type="ChEBI" id="CHEBI:30013"/>
        <dbReference type="ChEBI" id="CHEBI:30616"/>
        <dbReference type="ChEBI" id="CHEBI:61977"/>
        <dbReference type="ChEBI" id="CHEBI:456216"/>
        <dbReference type="EC" id="2.7.11.1"/>
    </reaction>
</comment>
<keyword evidence="6" id="KW-0547">Nucleotide-binding</keyword>
<comment type="catalytic activity">
    <reaction evidence="10">
        <text>L-seryl-[protein] + ATP = O-phospho-L-seryl-[protein] + ADP + H(+)</text>
        <dbReference type="Rhea" id="RHEA:17989"/>
        <dbReference type="Rhea" id="RHEA-COMP:9863"/>
        <dbReference type="Rhea" id="RHEA-COMP:11604"/>
        <dbReference type="ChEBI" id="CHEBI:15378"/>
        <dbReference type="ChEBI" id="CHEBI:29999"/>
        <dbReference type="ChEBI" id="CHEBI:30616"/>
        <dbReference type="ChEBI" id="CHEBI:83421"/>
        <dbReference type="ChEBI" id="CHEBI:456216"/>
        <dbReference type="EC" id="2.7.11.1"/>
    </reaction>
</comment>
<evidence type="ECO:0000313" key="13">
    <source>
        <dbReference type="Proteomes" id="UP001177003"/>
    </source>
</evidence>
<keyword evidence="13" id="KW-1185">Reference proteome</keyword>
<keyword evidence="3" id="KW-0472">Membrane</keyword>
<dbReference type="InterPro" id="IPR011009">
    <property type="entry name" value="Kinase-like_dom_sf"/>
</dbReference>